<evidence type="ECO:0000313" key="2">
    <source>
        <dbReference type="Proteomes" id="UP000682782"/>
    </source>
</evidence>
<protein>
    <submittedName>
        <fullName evidence="1">Uncharacterized protein</fullName>
    </submittedName>
</protein>
<accession>A0AC61MWY2</accession>
<proteinExistence type="predicted"/>
<evidence type="ECO:0000313" key="1">
    <source>
        <dbReference type="EMBL" id="QUC67355.1"/>
    </source>
</evidence>
<gene>
    <name evidence="1" type="ORF">JYE49_01200</name>
</gene>
<name>A0AC61MWY2_9FIRM</name>
<dbReference type="Proteomes" id="UP000682782">
    <property type="component" value="Chromosome"/>
</dbReference>
<reference evidence="1" key="1">
    <citation type="submission" date="2021-01" db="EMBL/GenBank/DDBJ databases">
        <title>Complete genome sequence of Clostridiales bacterium R-7.</title>
        <authorList>
            <person name="Mahoney-Kurpe S.C."/>
            <person name="Palevich N."/>
            <person name="Koike S."/>
            <person name="Moon C.D."/>
            <person name="Attwood G.T."/>
        </authorList>
    </citation>
    <scope>NUCLEOTIDE SEQUENCE</scope>
    <source>
        <strain evidence="1">R-7</strain>
    </source>
</reference>
<dbReference type="EMBL" id="CP068393">
    <property type="protein sequence ID" value="QUC67355.1"/>
    <property type="molecule type" value="Genomic_DNA"/>
</dbReference>
<keyword evidence="2" id="KW-1185">Reference proteome</keyword>
<organism evidence="1 2">
    <name type="scientific">Aristaeella hokkaidonensis</name>
    <dbReference type="NCBI Taxonomy" id="3046382"/>
    <lineage>
        <taxon>Bacteria</taxon>
        <taxon>Bacillati</taxon>
        <taxon>Bacillota</taxon>
        <taxon>Clostridia</taxon>
        <taxon>Eubacteriales</taxon>
        <taxon>Aristaeellaceae</taxon>
        <taxon>Aristaeella</taxon>
    </lineage>
</organism>
<sequence>MKKRKNTSMRGRKWLAALLAAVLLLASCALAEDGLEGYSKEKGYTYLRLGRYPQTAEGGVEPILWRVLTKDDEKAYLLSEYILFARALHNNRNEYAKFKGDFAQTELCQYLNTTFTEAAFTEEELSMLLPCENFGKVFLITREDMKNKDIGLGAWTSKKDPTLKQIQENPAVRAWGTEWAIKNNGYDPAEYPDPKAKVRNATDTANITLGEKRLYVFQAKYGSCSPYWGRSASTTDKKQAVCTKDGGQVGRIEVGRDNEGVRPALYLAEGSYSIISGSGTMEDPYEIVPAVTQE</sequence>